<dbReference type="FunFam" id="3.40.50.170:FF:000007">
    <property type="entry name" value="Phosphoribosylglycinamide formyltransferase"/>
    <property type="match status" value="1"/>
</dbReference>
<gene>
    <name evidence="6 8" type="primary">purN</name>
    <name evidence="8" type="ORF">K8G79_05375</name>
</gene>
<dbReference type="GO" id="GO:0005737">
    <property type="term" value="C:cytoplasm"/>
    <property type="evidence" value="ECO:0007669"/>
    <property type="project" value="TreeGrafter"/>
</dbReference>
<dbReference type="EC" id="2.1.2.2" evidence="6"/>
<dbReference type="Gene3D" id="3.40.50.170">
    <property type="entry name" value="Formyl transferase, N-terminal domain"/>
    <property type="match status" value="1"/>
</dbReference>
<evidence type="ECO:0000256" key="5">
    <source>
        <dbReference type="ARBA" id="ARBA00047664"/>
    </source>
</evidence>
<dbReference type="Proteomes" id="UP001197609">
    <property type="component" value="Unassembled WGS sequence"/>
</dbReference>
<keyword evidence="3 6" id="KW-0658">Purine biosynthesis</keyword>
<evidence type="ECO:0000313" key="8">
    <source>
        <dbReference type="EMBL" id="MBZ0159550.1"/>
    </source>
</evidence>
<dbReference type="InterPro" id="IPR036477">
    <property type="entry name" value="Formyl_transf_N_sf"/>
</dbReference>
<dbReference type="GO" id="GO:0004644">
    <property type="term" value="F:phosphoribosylglycinamide formyltransferase activity"/>
    <property type="evidence" value="ECO:0007669"/>
    <property type="project" value="UniProtKB-UniRule"/>
</dbReference>
<organism evidence="8 9">
    <name type="scientific">Candidatus Methylomirabilis tolerans</name>
    <dbReference type="NCBI Taxonomy" id="3123416"/>
    <lineage>
        <taxon>Bacteria</taxon>
        <taxon>Candidatus Methylomirabilota</taxon>
        <taxon>Candidatus Methylomirabilia</taxon>
        <taxon>Candidatus Methylomirabilales</taxon>
        <taxon>Candidatus Methylomirabilaceae</taxon>
        <taxon>Candidatus Methylomirabilis</taxon>
    </lineage>
</organism>
<sequence>MKRQLRLGVLASGRGSNLQAIIEAGKAGTVDALVVIVVSDVANARALELARRYGIEAVFADPRLHATNEEFDAAVIDLLRKHEVELVCLAGYMRLLSSSFIEAYAHRIMNIHPALLPAFPGLHAQRKTVQYGSKFSGCTVHFVDEGIDTGPIIIQAVVPVLDDDTEETLSARILVSEHQIYPQAIQLFAEGRLEIRGRRVCCHEAYASQGG</sequence>
<feature type="active site" description="Proton donor" evidence="6">
    <location>
        <position position="112"/>
    </location>
</feature>
<feature type="domain" description="Formyl transferase N-terminal" evidence="7">
    <location>
        <begin position="6"/>
        <end position="185"/>
    </location>
</feature>
<dbReference type="InterPro" id="IPR004607">
    <property type="entry name" value="GART"/>
</dbReference>
<comment type="catalytic activity">
    <reaction evidence="5 6">
        <text>N(1)-(5-phospho-beta-D-ribosyl)glycinamide + (6R)-10-formyltetrahydrofolate = N(2)-formyl-N(1)-(5-phospho-beta-D-ribosyl)glycinamide + (6S)-5,6,7,8-tetrahydrofolate + H(+)</text>
        <dbReference type="Rhea" id="RHEA:15053"/>
        <dbReference type="ChEBI" id="CHEBI:15378"/>
        <dbReference type="ChEBI" id="CHEBI:57453"/>
        <dbReference type="ChEBI" id="CHEBI:143788"/>
        <dbReference type="ChEBI" id="CHEBI:147286"/>
        <dbReference type="ChEBI" id="CHEBI:195366"/>
        <dbReference type="EC" id="2.1.2.2"/>
    </reaction>
</comment>
<evidence type="ECO:0000256" key="6">
    <source>
        <dbReference type="HAMAP-Rule" id="MF_01930"/>
    </source>
</evidence>
<evidence type="ECO:0000313" key="9">
    <source>
        <dbReference type="Proteomes" id="UP001197609"/>
    </source>
</evidence>
<dbReference type="SUPFAM" id="SSF53328">
    <property type="entry name" value="Formyltransferase"/>
    <property type="match status" value="1"/>
</dbReference>
<feature type="binding site" evidence="6">
    <location>
        <position position="63"/>
    </location>
    <ligand>
        <name>(6R)-10-formyltetrahydrofolate</name>
        <dbReference type="ChEBI" id="CHEBI:195366"/>
    </ligand>
</feature>
<evidence type="ECO:0000256" key="2">
    <source>
        <dbReference type="ARBA" id="ARBA00022679"/>
    </source>
</evidence>
<keyword evidence="2 6" id="KW-0808">Transferase</keyword>
<dbReference type="HAMAP" id="MF_01930">
    <property type="entry name" value="PurN"/>
    <property type="match status" value="1"/>
</dbReference>
<dbReference type="InterPro" id="IPR002376">
    <property type="entry name" value="Formyl_transf_N"/>
</dbReference>
<dbReference type="GO" id="GO:0006189">
    <property type="term" value="P:'de novo' IMP biosynthetic process"/>
    <property type="evidence" value="ECO:0007669"/>
    <property type="project" value="UniProtKB-UniRule"/>
</dbReference>
<evidence type="ECO:0000256" key="3">
    <source>
        <dbReference type="ARBA" id="ARBA00022755"/>
    </source>
</evidence>
<feature type="site" description="Raises pKa of active site His" evidence="6">
    <location>
        <position position="148"/>
    </location>
</feature>
<accession>A0AAJ1AJ86</accession>
<name>A0AAJ1AJ86_9BACT</name>
<evidence type="ECO:0000256" key="4">
    <source>
        <dbReference type="ARBA" id="ARBA00038440"/>
    </source>
</evidence>
<dbReference type="NCBIfam" id="TIGR00639">
    <property type="entry name" value="PurN"/>
    <property type="match status" value="1"/>
</dbReference>
<dbReference type="PANTHER" id="PTHR43369:SF2">
    <property type="entry name" value="PHOSPHORIBOSYLGLYCINAMIDE FORMYLTRANSFERASE"/>
    <property type="match status" value="1"/>
</dbReference>
<dbReference type="CDD" id="cd08645">
    <property type="entry name" value="FMT_core_GART"/>
    <property type="match status" value="1"/>
</dbReference>
<dbReference type="PROSITE" id="PS00373">
    <property type="entry name" value="GART"/>
    <property type="match status" value="1"/>
</dbReference>
<comment type="pathway">
    <text evidence="1 6">Purine metabolism; IMP biosynthesis via de novo pathway; N(2)-formyl-N(1)-(5-phospho-D-ribosyl)glycinamide from N(1)-(5-phospho-D-ribosyl)glycinamide (10-formyl THF route): step 1/1.</text>
</comment>
<evidence type="ECO:0000259" key="7">
    <source>
        <dbReference type="Pfam" id="PF00551"/>
    </source>
</evidence>
<feature type="binding site" evidence="6">
    <location>
        <begin position="15"/>
        <end position="17"/>
    </location>
    <ligand>
        <name>N(1)-(5-phospho-beta-D-ribosyl)glycinamide</name>
        <dbReference type="ChEBI" id="CHEBI:143788"/>
    </ligand>
</feature>
<comment type="similarity">
    <text evidence="4 6">Belongs to the GART family.</text>
</comment>
<dbReference type="Pfam" id="PF00551">
    <property type="entry name" value="Formyl_trans_N"/>
    <property type="match status" value="1"/>
</dbReference>
<comment type="caution">
    <text evidence="8">The sequence shown here is derived from an EMBL/GenBank/DDBJ whole genome shotgun (WGS) entry which is preliminary data.</text>
</comment>
<feature type="binding site" evidence="6">
    <location>
        <begin position="93"/>
        <end position="96"/>
    </location>
    <ligand>
        <name>(6R)-10-formyltetrahydrofolate</name>
        <dbReference type="ChEBI" id="CHEBI:195366"/>
    </ligand>
</feature>
<dbReference type="PANTHER" id="PTHR43369">
    <property type="entry name" value="PHOSPHORIBOSYLGLYCINAMIDE FORMYLTRANSFERASE"/>
    <property type="match status" value="1"/>
</dbReference>
<dbReference type="AlphaFoldDB" id="A0AAJ1AJ86"/>
<protein>
    <recommendedName>
        <fullName evidence="6">Phosphoribosylglycinamide formyltransferase</fullName>
        <ecNumber evidence="6">2.1.2.2</ecNumber>
    </recommendedName>
    <alternativeName>
        <fullName evidence="6">5'-phosphoribosylglycinamide transformylase</fullName>
    </alternativeName>
    <alternativeName>
        <fullName evidence="6">GAR transformylase</fullName>
        <shortName evidence="6">GART</shortName>
    </alternativeName>
</protein>
<dbReference type="InterPro" id="IPR001555">
    <property type="entry name" value="GART_AS"/>
</dbReference>
<comment type="function">
    <text evidence="6">Catalyzes the transfer of a formyl group from 10-formyltetrahydrofolate to 5-phospho-ribosyl-glycinamide (GAR), producing 5-phospho-ribosyl-N-formylglycinamide (FGAR) and tetrahydrofolate.</text>
</comment>
<proteinExistence type="inferred from homology"/>
<reference evidence="8 9" key="1">
    <citation type="journal article" date="2021" name="bioRxiv">
        <title>Unraveling nitrogen, sulfur and carbon metabolic pathways and microbial community transcriptional responses to substrate deprivation and toxicity stresses in a bioreactor mimicking anoxic brackish coastal sediment conditions.</title>
        <authorList>
            <person name="Martins P.D."/>
            <person name="Echeveste M.J."/>
            <person name="Arshad A."/>
            <person name="Kurth J."/>
            <person name="Ouboter H."/>
            <person name="Jetten M.S.M."/>
            <person name="Welte C.U."/>
        </authorList>
    </citation>
    <scope>NUCLEOTIDE SEQUENCE [LARGE SCALE GENOMIC DNA]</scope>
    <source>
        <strain evidence="8">MAG_38</strain>
    </source>
</reference>
<evidence type="ECO:0000256" key="1">
    <source>
        <dbReference type="ARBA" id="ARBA00005054"/>
    </source>
</evidence>
<feature type="binding site" evidence="6">
    <location>
        <position position="110"/>
    </location>
    <ligand>
        <name>(6R)-10-formyltetrahydrofolate</name>
        <dbReference type="ChEBI" id="CHEBI:195366"/>
    </ligand>
</feature>
<dbReference type="EMBL" id="JAIOIU010000061">
    <property type="protein sequence ID" value="MBZ0159550.1"/>
    <property type="molecule type" value="Genomic_DNA"/>
</dbReference>